<feature type="transmembrane region" description="Helical" evidence="5">
    <location>
        <begin position="43"/>
        <end position="62"/>
    </location>
</feature>
<dbReference type="InterPro" id="IPR045275">
    <property type="entry name" value="MscS_archaea/bacteria_type"/>
</dbReference>
<evidence type="ECO:0000256" key="1">
    <source>
        <dbReference type="ARBA" id="ARBA00004370"/>
    </source>
</evidence>
<dbReference type="Gene3D" id="2.30.30.60">
    <property type="match status" value="1"/>
</dbReference>
<gene>
    <name evidence="7" type="primary">ynaI_4</name>
    <name evidence="7" type="ORF">CA13_29350</name>
</gene>
<comment type="subcellular location">
    <subcellularLocation>
        <location evidence="1">Membrane</location>
    </subcellularLocation>
</comment>
<organism evidence="7 8">
    <name type="scientific">Novipirellula herctigrandis</name>
    <dbReference type="NCBI Taxonomy" id="2527986"/>
    <lineage>
        <taxon>Bacteria</taxon>
        <taxon>Pseudomonadati</taxon>
        <taxon>Planctomycetota</taxon>
        <taxon>Planctomycetia</taxon>
        <taxon>Pirellulales</taxon>
        <taxon>Pirellulaceae</taxon>
        <taxon>Novipirellula</taxon>
    </lineage>
</organism>
<feature type="transmembrane region" description="Helical" evidence="5">
    <location>
        <begin position="122"/>
        <end position="140"/>
    </location>
</feature>
<evidence type="ECO:0000313" key="7">
    <source>
        <dbReference type="EMBL" id="TWT81482.1"/>
    </source>
</evidence>
<proteinExistence type="predicted"/>
<dbReference type="Gene3D" id="1.10.287.1260">
    <property type="match status" value="1"/>
</dbReference>
<dbReference type="PANTHER" id="PTHR30221">
    <property type="entry name" value="SMALL-CONDUCTANCE MECHANOSENSITIVE CHANNEL"/>
    <property type="match status" value="1"/>
</dbReference>
<accession>A0A5C5Z275</accession>
<evidence type="ECO:0000256" key="3">
    <source>
        <dbReference type="ARBA" id="ARBA00022989"/>
    </source>
</evidence>
<keyword evidence="4 5" id="KW-0472">Membrane</keyword>
<sequence length="247" mass="26859">MTLALIFIVCVVLIKIGRALDQRRQQEPELEDEQPINKTSSGWTTLFLLACTMLAGIAYRLIDDYLNITGTVREITLLVLTVAIAYFICRMTMLLILGIGEVMIWSRILASKCAASQLIRLFSRLVGLIAVVAIIVYTAQLIGLPAYSVITGLGVGGFAISFAAQQTLSNMMASFAILISRPYEIGDVVNIEGNEGTVVGIDFRSIQIRAFYDSIVAIPNSKCVSATIDNTGNARVSTNQYPADDPL</sequence>
<evidence type="ECO:0000256" key="5">
    <source>
        <dbReference type="SAM" id="Phobius"/>
    </source>
</evidence>
<name>A0A5C5Z275_9BACT</name>
<dbReference type="PANTHER" id="PTHR30221:SF1">
    <property type="entry name" value="SMALL-CONDUCTANCE MECHANOSENSITIVE CHANNEL"/>
    <property type="match status" value="1"/>
</dbReference>
<feature type="domain" description="Mechanosensitive ion channel MscS" evidence="6">
    <location>
        <begin position="167"/>
        <end position="231"/>
    </location>
</feature>
<dbReference type="Pfam" id="PF00924">
    <property type="entry name" value="MS_channel_2nd"/>
    <property type="match status" value="1"/>
</dbReference>
<dbReference type="SUPFAM" id="SSF50182">
    <property type="entry name" value="Sm-like ribonucleoproteins"/>
    <property type="match status" value="1"/>
</dbReference>
<feature type="transmembrane region" description="Helical" evidence="5">
    <location>
        <begin position="71"/>
        <end position="88"/>
    </location>
</feature>
<feature type="transmembrane region" description="Helical" evidence="5">
    <location>
        <begin position="146"/>
        <end position="164"/>
    </location>
</feature>
<reference evidence="7 8" key="1">
    <citation type="submission" date="2019-02" db="EMBL/GenBank/DDBJ databases">
        <title>Deep-cultivation of Planctomycetes and their phenomic and genomic characterization uncovers novel biology.</title>
        <authorList>
            <person name="Wiegand S."/>
            <person name="Jogler M."/>
            <person name="Boedeker C."/>
            <person name="Pinto D."/>
            <person name="Vollmers J."/>
            <person name="Rivas-Marin E."/>
            <person name="Kohn T."/>
            <person name="Peeters S.H."/>
            <person name="Heuer A."/>
            <person name="Rast P."/>
            <person name="Oberbeckmann S."/>
            <person name="Bunk B."/>
            <person name="Jeske O."/>
            <person name="Meyerdierks A."/>
            <person name="Storesund J.E."/>
            <person name="Kallscheuer N."/>
            <person name="Luecker S."/>
            <person name="Lage O.M."/>
            <person name="Pohl T."/>
            <person name="Merkel B.J."/>
            <person name="Hornburger P."/>
            <person name="Mueller R.-W."/>
            <person name="Bruemmer F."/>
            <person name="Labrenz M."/>
            <person name="Spormann A.M."/>
            <person name="Op Den Camp H."/>
            <person name="Overmann J."/>
            <person name="Amann R."/>
            <person name="Jetten M.S.M."/>
            <person name="Mascher T."/>
            <person name="Medema M.H."/>
            <person name="Devos D.P."/>
            <person name="Kaster A.-K."/>
            <person name="Ovreas L."/>
            <person name="Rohde M."/>
            <person name="Galperin M.Y."/>
            <person name="Jogler C."/>
        </authorList>
    </citation>
    <scope>NUCLEOTIDE SEQUENCE [LARGE SCALE GENOMIC DNA]</scope>
    <source>
        <strain evidence="7 8">CA13</strain>
    </source>
</reference>
<dbReference type="InterPro" id="IPR006685">
    <property type="entry name" value="MscS_channel_2nd"/>
</dbReference>
<comment type="caution">
    <text evidence="7">The sequence shown here is derived from an EMBL/GenBank/DDBJ whole genome shotgun (WGS) entry which is preliminary data.</text>
</comment>
<evidence type="ECO:0000256" key="2">
    <source>
        <dbReference type="ARBA" id="ARBA00022692"/>
    </source>
</evidence>
<keyword evidence="8" id="KW-1185">Reference proteome</keyword>
<dbReference type="InterPro" id="IPR010920">
    <property type="entry name" value="LSM_dom_sf"/>
</dbReference>
<dbReference type="Proteomes" id="UP000315010">
    <property type="component" value="Unassembled WGS sequence"/>
</dbReference>
<dbReference type="EMBL" id="SJPJ01000001">
    <property type="protein sequence ID" value="TWT81482.1"/>
    <property type="molecule type" value="Genomic_DNA"/>
</dbReference>
<keyword evidence="3 5" id="KW-1133">Transmembrane helix</keyword>
<evidence type="ECO:0000259" key="6">
    <source>
        <dbReference type="Pfam" id="PF00924"/>
    </source>
</evidence>
<dbReference type="InterPro" id="IPR023408">
    <property type="entry name" value="MscS_beta-dom_sf"/>
</dbReference>
<protein>
    <submittedName>
        <fullName evidence="7">Low conductance mechanosensitive channel YnaI</fullName>
    </submittedName>
</protein>
<evidence type="ECO:0000256" key="4">
    <source>
        <dbReference type="ARBA" id="ARBA00023136"/>
    </source>
</evidence>
<keyword evidence="2 5" id="KW-0812">Transmembrane</keyword>
<evidence type="ECO:0000313" key="8">
    <source>
        <dbReference type="Proteomes" id="UP000315010"/>
    </source>
</evidence>
<dbReference type="GO" id="GO:0016020">
    <property type="term" value="C:membrane"/>
    <property type="evidence" value="ECO:0007669"/>
    <property type="project" value="UniProtKB-SubCell"/>
</dbReference>
<dbReference type="OrthoDB" id="9809206at2"/>
<dbReference type="GO" id="GO:0008381">
    <property type="term" value="F:mechanosensitive monoatomic ion channel activity"/>
    <property type="evidence" value="ECO:0007669"/>
    <property type="project" value="InterPro"/>
</dbReference>
<dbReference type="AlphaFoldDB" id="A0A5C5Z275"/>
<dbReference type="RefSeq" id="WP_146397431.1">
    <property type="nucleotide sequence ID" value="NZ_SJPJ01000001.1"/>
</dbReference>